<keyword evidence="4" id="KW-1185">Reference proteome</keyword>
<dbReference type="InterPro" id="IPR036513">
    <property type="entry name" value="STAS_dom_sf"/>
</dbReference>
<dbReference type="Pfam" id="PF13466">
    <property type="entry name" value="STAS_2"/>
    <property type="match status" value="1"/>
</dbReference>
<dbReference type="PROSITE" id="PS50801">
    <property type="entry name" value="STAS"/>
    <property type="match status" value="1"/>
</dbReference>
<sequence length="134" mass="13825">MSSDRRGGPPNVAVSQAHSPNLLVMSGPVRQDDIPRLVADLCAVAHASGAAEVICDVGGITTADLMTVEAVARLGLAARRAGTGLRLRGPTPALWALLRLVGLAELCVEVEGDPEEREPPLGVEEAVESGDAAR</sequence>
<evidence type="ECO:0000313" key="4">
    <source>
        <dbReference type="Proteomes" id="UP000634780"/>
    </source>
</evidence>
<feature type="region of interest" description="Disordered" evidence="1">
    <location>
        <begin position="111"/>
        <end position="134"/>
    </location>
</feature>
<dbReference type="EMBL" id="JAEKOZ010000009">
    <property type="protein sequence ID" value="MBJ3808725.1"/>
    <property type="molecule type" value="Genomic_DNA"/>
</dbReference>
<proteinExistence type="predicted"/>
<dbReference type="SUPFAM" id="SSF52091">
    <property type="entry name" value="SpoIIaa-like"/>
    <property type="match status" value="1"/>
</dbReference>
<dbReference type="InterPro" id="IPR002645">
    <property type="entry name" value="STAS_dom"/>
</dbReference>
<evidence type="ECO:0000313" key="3">
    <source>
        <dbReference type="EMBL" id="MBJ3808725.1"/>
    </source>
</evidence>
<dbReference type="InterPro" id="IPR058548">
    <property type="entry name" value="MlaB-like_STAS"/>
</dbReference>
<comment type="caution">
    <text evidence="3">The sequence shown here is derived from an EMBL/GenBank/DDBJ whole genome shotgun (WGS) entry which is preliminary data.</text>
</comment>
<protein>
    <submittedName>
        <fullName evidence="3">STAS domain-containing protein</fullName>
    </submittedName>
</protein>
<evidence type="ECO:0000259" key="2">
    <source>
        <dbReference type="PROSITE" id="PS50801"/>
    </source>
</evidence>
<dbReference type="Proteomes" id="UP000634780">
    <property type="component" value="Unassembled WGS sequence"/>
</dbReference>
<dbReference type="Gene3D" id="3.30.750.24">
    <property type="entry name" value="STAS domain"/>
    <property type="match status" value="1"/>
</dbReference>
<accession>A0ABS0X693</accession>
<organism evidence="3 4">
    <name type="scientific">Streptomyces flavofungini</name>
    <dbReference type="NCBI Taxonomy" id="68200"/>
    <lineage>
        <taxon>Bacteria</taxon>
        <taxon>Bacillati</taxon>
        <taxon>Actinomycetota</taxon>
        <taxon>Actinomycetes</taxon>
        <taxon>Kitasatosporales</taxon>
        <taxon>Streptomycetaceae</taxon>
        <taxon>Streptomyces</taxon>
    </lineage>
</organism>
<reference evidence="3 4" key="1">
    <citation type="submission" date="2020-12" db="EMBL/GenBank/DDBJ databases">
        <title>Streptomyces typhae sp. nov., a novel endophytic actinomycete isolated from the root of cattail pollen (Typha angustifolia L.).</title>
        <authorList>
            <person name="Peng C."/>
            <person name="Liu C."/>
        </authorList>
    </citation>
    <scope>NUCLEOTIDE SEQUENCE [LARGE SCALE GENOMIC DNA]</scope>
    <source>
        <strain evidence="3 4">JCM 4753</strain>
    </source>
</reference>
<name>A0ABS0X693_9ACTN</name>
<evidence type="ECO:0000256" key="1">
    <source>
        <dbReference type="SAM" id="MobiDB-lite"/>
    </source>
</evidence>
<gene>
    <name evidence="3" type="ORF">JGB26_16650</name>
</gene>
<feature type="domain" description="STAS" evidence="2">
    <location>
        <begin position="22"/>
        <end position="130"/>
    </location>
</feature>